<evidence type="ECO:0000313" key="4">
    <source>
        <dbReference type="Proteomes" id="UP001338125"/>
    </source>
</evidence>
<dbReference type="Proteomes" id="UP001338125">
    <property type="component" value="Unassembled WGS sequence"/>
</dbReference>
<proteinExistence type="predicted"/>
<gene>
    <name evidence="3" type="ORF">PT974_04413</name>
</gene>
<dbReference type="Pfam" id="PF00248">
    <property type="entry name" value="Aldo_ket_red"/>
    <property type="match status" value="1"/>
</dbReference>
<comment type="caution">
    <text evidence="3">The sequence shown here is derived from an EMBL/GenBank/DDBJ whole genome shotgun (WGS) entry which is preliminary data.</text>
</comment>
<protein>
    <recommendedName>
        <fullName evidence="2">NADP-dependent oxidoreductase domain-containing protein</fullName>
    </recommendedName>
</protein>
<evidence type="ECO:0000313" key="3">
    <source>
        <dbReference type="EMBL" id="KAK5995991.1"/>
    </source>
</evidence>
<accession>A0ABR0SW68</accession>
<dbReference type="InterPro" id="IPR023210">
    <property type="entry name" value="NADP_OxRdtase_dom"/>
</dbReference>
<dbReference type="PANTHER" id="PTHR43147">
    <property type="entry name" value="PROTEIN TAS"/>
    <property type="match status" value="1"/>
</dbReference>
<evidence type="ECO:0000259" key="2">
    <source>
        <dbReference type="Pfam" id="PF00248"/>
    </source>
</evidence>
<dbReference type="InterPro" id="IPR036812">
    <property type="entry name" value="NAD(P)_OxRdtase_dom_sf"/>
</dbReference>
<evidence type="ECO:0000256" key="1">
    <source>
        <dbReference type="ARBA" id="ARBA00023002"/>
    </source>
</evidence>
<dbReference type="Gene3D" id="3.20.20.100">
    <property type="entry name" value="NADP-dependent oxidoreductase domain"/>
    <property type="match status" value="1"/>
</dbReference>
<dbReference type="EMBL" id="JAVFKD010000004">
    <property type="protein sequence ID" value="KAK5995991.1"/>
    <property type="molecule type" value="Genomic_DNA"/>
</dbReference>
<name>A0ABR0SW68_9HYPO</name>
<feature type="domain" description="NADP-dependent oxidoreductase" evidence="2">
    <location>
        <begin position="223"/>
        <end position="532"/>
    </location>
</feature>
<keyword evidence="1" id="KW-0560">Oxidoreductase</keyword>
<organism evidence="3 4">
    <name type="scientific">Cladobotryum mycophilum</name>
    <dbReference type="NCBI Taxonomy" id="491253"/>
    <lineage>
        <taxon>Eukaryota</taxon>
        <taxon>Fungi</taxon>
        <taxon>Dikarya</taxon>
        <taxon>Ascomycota</taxon>
        <taxon>Pezizomycotina</taxon>
        <taxon>Sordariomycetes</taxon>
        <taxon>Hypocreomycetidae</taxon>
        <taxon>Hypocreales</taxon>
        <taxon>Hypocreaceae</taxon>
        <taxon>Cladobotryum</taxon>
    </lineage>
</organism>
<dbReference type="PANTHER" id="PTHR43147:SF2">
    <property type="entry name" value="NADP-DEPENDENT OXIDOREDUCTASE DOMAIN-CONTAINING PROTEIN"/>
    <property type="match status" value="1"/>
</dbReference>
<dbReference type="SUPFAM" id="SSF51430">
    <property type="entry name" value="NAD(P)-linked oxidoreductase"/>
    <property type="match status" value="1"/>
</dbReference>
<reference evidence="3 4" key="1">
    <citation type="submission" date="2024-01" db="EMBL/GenBank/DDBJ databases">
        <title>Complete genome of Cladobotryum mycophilum ATHUM6906.</title>
        <authorList>
            <person name="Christinaki A.C."/>
            <person name="Myridakis A.I."/>
            <person name="Kouvelis V.N."/>
        </authorList>
    </citation>
    <scope>NUCLEOTIDE SEQUENCE [LARGE SCALE GENOMIC DNA]</scope>
    <source>
        <strain evidence="3 4">ATHUM6906</strain>
    </source>
</reference>
<keyword evidence="4" id="KW-1185">Reference proteome</keyword>
<sequence>MVGHVNMMDDVLISNPLRALLARGPTNQQTFIQHVQAQLQEAETQSRPDLTNPKSIFPRPGVVSEVCLAYLARARCLFSAKMASASIRYHIEFIQCLVSVPSTWPPGSPIAQLLDTFSGDVIQSMQALRETGPEGDYLLGELDELLLTFTRCRDYCDDARLPFPFERPERQVQDVMVYLYPEEEEENPLVEMEGGPRGSIQARLPESSPVETVQLGSYQIPRLFNGLWQLSSPAWGSANSTNQERALLQLIETGLVAADMADHYGDAELVYGGFRNKLSEDVADKVYAATKWCVFKPINRQVTSEWVLERVRERHRRLGGRIELLQFHWHNYDSKEYLAILLELVKITKSHPELVSSIGLCNFDSDHTDEVCEYIKSEIGEVGVVSNQIQFSLIDTRPLKKMIPICQRHNLKLLTYGTFCGGLLSPSWLNKPPPPPYSTTNPLNPSQRKYFDIITLWSSWPVFQSLLSTLSRIAGKHSVQIPQVAARWILQQPAVASVIIGTRLGVAAHGEDNVKVFGWELDEGDMSNIDRAARGEKGERTDALFEKLGDCGNEYRSEE</sequence>